<comment type="subunit">
    <text evidence="8">Part of the FGAM synthase complex composed of 1 PurL, 1 PurQ and 2 PurS subunits.</text>
</comment>
<evidence type="ECO:0000313" key="9">
    <source>
        <dbReference type="EMBL" id="MBK9983218.1"/>
    </source>
</evidence>
<dbReference type="HAMAP" id="MF_00421">
    <property type="entry name" value="PurQ"/>
    <property type="match status" value="1"/>
</dbReference>
<dbReference type="PROSITE" id="PS51273">
    <property type="entry name" value="GATASE_TYPE_1"/>
    <property type="match status" value="1"/>
</dbReference>
<dbReference type="PANTHER" id="PTHR47552">
    <property type="entry name" value="PHOSPHORIBOSYLFORMYLGLYCINAMIDINE SYNTHASE SUBUNIT PURQ"/>
    <property type="match status" value="1"/>
</dbReference>
<evidence type="ECO:0000256" key="5">
    <source>
        <dbReference type="ARBA" id="ARBA00022801"/>
    </source>
</evidence>
<evidence type="ECO:0000256" key="7">
    <source>
        <dbReference type="ARBA" id="ARBA00022962"/>
    </source>
</evidence>
<dbReference type="PIRSF" id="PIRSF001586">
    <property type="entry name" value="FGAM_synth_I"/>
    <property type="match status" value="1"/>
</dbReference>
<dbReference type="InterPro" id="IPR029062">
    <property type="entry name" value="Class_I_gatase-like"/>
</dbReference>
<evidence type="ECO:0000256" key="3">
    <source>
        <dbReference type="ARBA" id="ARBA00022741"/>
    </source>
</evidence>
<organism evidence="9 10">
    <name type="scientific">Candidatus Opimibacter skivensis</name>
    <dbReference type="NCBI Taxonomy" id="2982028"/>
    <lineage>
        <taxon>Bacteria</taxon>
        <taxon>Pseudomonadati</taxon>
        <taxon>Bacteroidota</taxon>
        <taxon>Saprospiria</taxon>
        <taxon>Saprospirales</taxon>
        <taxon>Saprospiraceae</taxon>
        <taxon>Candidatus Opimibacter</taxon>
    </lineage>
</organism>
<evidence type="ECO:0000256" key="6">
    <source>
        <dbReference type="ARBA" id="ARBA00022840"/>
    </source>
</evidence>
<proteinExistence type="inferred from homology"/>
<dbReference type="CDD" id="cd01740">
    <property type="entry name" value="GATase1_FGAR_AT"/>
    <property type="match status" value="1"/>
</dbReference>
<keyword evidence="3 8" id="KW-0547">Nucleotide-binding</keyword>
<accession>A0A9D7XT39</accession>
<reference evidence="9 10" key="1">
    <citation type="submission" date="2020-10" db="EMBL/GenBank/DDBJ databases">
        <title>Connecting structure to function with the recovery of over 1000 high-quality activated sludge metagenome-assembled genomes encoding full-length rRNA genes using long-read sequencing.</title>
        <authorList>
            <person name="Singleton C.M."/>
            <person name="Petriglieri F."/>
            <person name="Kristensen J.M."/>
            <person name="Kirkegaard R.H."/>
            <person name="Michaelsen T.Y."/>
            <person name="Andersen M.H."/>
            <person name="Karst S.M."/>
            <person name="Dueholm M.S."/>
            <person name="Nielsen P.H."/>
            <person name="Albertsen M."/>
        </authorList>
    </citation>
    <scope>NUCLEOTIDE SEQUENCE [LARGE SCALE GENOMIC DNA]</scope>
    <source>
        <strain evidence="9">Ribe_18-Q3-R11-54_MAXAC.273</strain>
    </source>
</reference>
<dbReference type="Pfam" id="PF13507">
    <property type="entry name" value="GATase_5"/>
    <property type="match status" value="1"/>
</dbReference>
<dbReference type="SUPFAM" id="SSF52317">
    <property type="entry name" value="Class I glutamine amidotransferase-like"/>
    <property type="match status" value="1"/>
</dbReference>
<name>A0A9D7XT39_9BACT</name>
<comment type="function">
    <text evidence="8">Part of the phosphoribosylformylglycinamidine synthase complex involved in the purines biosynthetic pathway. Catalyzes the ATP-dependent conversion of formylglycinamide ribonucleotide (FGAR) and glutamine to yield formylglycinamidine ribonucleotide (FGAM) and glutamate. The FGAM synthase complex is composed of three subunits. PurQ produces an ammonia molecule by converting glutamine to glutamate. PurL transfers the ammonia molecule to FGAR to form FGAM in an ATP-dependent manner. PurS interacts with PurQ and PurL and is thought to assist in the transfer of the ammonia molecule from PurQ to PurL.</text>
</comment>
<dbReference type="GO" id="GO:0005524">
    <property type="term" value="F:ATP binding"/>
    <property type="evidence" value="ECO:0007669"/>
    <property type="project" value="UniProtKB-KW"/>
</dbReference>
<dbReference type="NCBIfam" id="TIGR01737">
    <property type="entry name" value="FGAM_synth_I"/>
    <property type="match status" value="1"/>
</dbReference>
<dbReference type="AlphaFoldDB" id="A0A9D7XT39"/>
<dbReference type="EC" id="6.3.5.3" evidence="8"/>
<dbReference type="InterPro" id="IPR010075">
    <property type="entry name" value="PRibForGlyAmidine_synth_PurQ"/>
</dbReference>
<dbReference type="GO" id="GO:0004642">
    <property type="term" value="F:phosphoribosylformylglycinamidine synthase activity"/>
    <property type="evidence" value="ECO:0007669"/>
    <property type="project" value="UniProtKB-UniRule"/>
</dbReference>
<feature type="active site" description="Nucleophile" evidence="8">
    <location>
        <position position="89"/>
    </location>
</feature>
<comment type="caution">
    <text evidence="9">The sequence shown here is derived from an EMBL/GenBank/DDBJ whole genome shotgun (WGS) entry which is preliminary data.</text>
</comment>
<comment type="catalytic activity">
    <reaction evidence="8">
        <text>L-glutamine + H2O = L-glutamate + NH4(+)</text>
        <dbReference type="Rhea" id="RHEA:15889"/>
        <dbReference type="ChEBI" id="CHEBI:15377"/>
        <dbReference type="ChEBI" id="CHEBI:28938"/>
        <dbReference type="ChEBI" id="CHEBI:29985"/>
        <dbReference type="ChEBI" id="CHEBI:58359"/>
        <dbReference type="EC" id="3.5.1.2"/>
    </reaction>
</comment>
<evidence type="ECO:0000256" key="4">
    <source>
        <dbReference type="ARBA" id="ARBA00022755"/>
    </source>
</evidence>
<keyword evidence="7 8" id="KW-0315">Glutamine amidotransferase</keyword>
<dbReference type="GO" id="GO:0004359">
    <property type="term" value="F:glutaminase activity"/>
    <property type="evidence" value="ECO:0007669"/>
    <property type="project" value="UniProtKB-EC"/>
</dbReference>
<dbReference type="EMBL" id="JADKGY010000013">
    <property type="protein sequence ID" value="MBK9983218.1"/>
    <property type="molecule type" value="Genomic_DNA"/>
</dbReference>
<comment type="catalytic activity">
    <reaction evidence="8">
        <text>N(2)-formyl-N(1)-(5-phospho-beta-D-ribosyl)glycinamide + L-glutamine + ATP + H2O = 2-formamido-N(1)-(5-O-phospho-beta-D-ribosyl)acetamidine + L-glutamate + ADP + phosphate + H(+)</text>
        <dbReference type="Rhea" id="RHEA:17129"/>
        <dbReference type="ChEBI" id="CHEBI:15377"/>
        <dbReference type="ChEBI" id="CHEBI:15378"/>
        <dbReference type="ChEBI" id="CHEBI:29985"/>
        <dbReference type="ChEBI" id="CHEBI:30616"/>
        <dbReference type="ChEBI" id="CHEBI:43474"/>
        <dbReference type="ChEBI" id="CHEBI:58359"/>
        <dbReference type="ChEBI" id="CHEBI:147286"/>
        <dbReference type="ChEBI" id="CHEBI:147287"/>
        <dbReference type="ChEBI" id="CHEBI:456216"/>
        <dbReference type="EC" id="6.3.5.3"/>
    </reaction>
</comment>
<dbReference type="GO" id="GO:0005737">
    <property type="term" value="C:cytoplasm"/>
    <property type="evidence" value="ECO:0007669"/>
    <property type="project" value="UniProtKB-SubCell"/>
</dbReference>
<dbReference type="Proteomes" id="UP000808337">
    <property type="component" value="Unassembled WGS sequence"/>
</dbReference>
<keyword evidence="4 8" id="KW-0658">Purine biosynthesis</keyword>
<gene>
    <name evidence="8 9" type="primary">purQ</name>
    <name evidence="9" type="ORF">IPP15_12560</name>
</gene>
<evidence type="ECO:0000256" key="8">
    <source>
        <dbReference type="HAMAP-Rule" id="MF_00421"/>
    </source>
</evidence>
<keyword evidence="1 8" id="KW-0963">Cytoplasm</keyword>
<dbReference type="PANTHER" id="PTHR47552:SF1">
    <property type="entry name" value="PHOSPHORIBOSYLFORMYLGLYCINAMIDINE SYNTHASE SUBUNIT PURQ"/>
    <property type="match status" value="1"/>
</dbReference>
<keyword evidence="2 8" id="KW-0436">Ligase</keyword>
<comment type="subcellular location">
    <subcellularLocation>
        <location evidence="8">Cytoplasm</location>
    </subcellularLocation>
</comment>
<sequence length="234" mass="25513">MKFGVVVFPGSNCDDDMMHVLGTVLGAQVQKLWHKDTGLDGITTEDCIVLPGGFSYGDYLRAGAIARYSPIMQSVISFANDGGKVWGICNGFQILCEAGLLPGALVRNHLQKFISKNIYMRVETTDSMITHLCQKGQILKMPIAHAEGRYVTDADGLKRLKEKDQILFRYTDAEGQLFSENGSTDDIAGICNDGRNVFGMMPHPERASETILGNTDGLALFQSIYSAVSPLVNA</sequence>
<feature type="active site" evidence="8">
    <location>
        <position position="205"/>
    </location>
</feature>
<evidence type="ECO:0000256" key="1">
    <source>
        <dbReference type="ARBA" id="ARBA00022490"/>
    </source>
</evidence>
<dbReference type="SMART" id="SM01211">
    <property type="entry name" value="GATase_5"/>
    <property type="match status" value="1"/>
</dbReference>
<keyword evidence="5 8" id="KW-0378">Hydrolase</keyword>
<protein>
    <recommendedName>
        <fullName evidence="8">Phosphoribosylformylglycinamidine synthase subunit PurQ</fullName>
        <shortName evidence="8">FGAM synthase</shortName>
        <ecNumber evidence="8">6.3.5.3</ecNumber>
    </recommendedName>
    <alternativeName>
        <fullName evidence="8">Formylglycinamide ribonucleotide amidotransferase subunit I</fullName>
        <shortName evidence="8">FGAR amidotransferase I</shortName>
        <shortName evidence="8">FGAR-AT I</shortName>
    </alternativeName>
    <alternativeName>
        <fullName evidence="8">Glutaminase PurQ</fullName>
        <ecNumber evidence="8">3.5.1.2</ecNumber>
    </alternativeName>
    <alternativeName>
        <fullName evidence="8">Phosphoribosylformylglycinamidine synthase subunit I</fullName>
    </alternativeName>
</protein>
<dbReference type="EC" id="3.5.1.2" evidence="8"/>
<comment type="pathway">
    <text evidence="8">Purine metabolism; IMP biosynthesis via de novo pathway; 5-amino-1-(5-phospho-D-ribosyl)imidazole from N(2)-formyl-N(1)-(5-phospho-D-ribosyl)glycinamide: step 1/2.</text>
</comment>
<evidence type="ECO:0000313" key="10">
    <source>
        <dbReference type="Proteomes" id="UP000808337"/>
    </source>
</evidence>
<dbReference type="Gene3D" id="3.40.50.880">
    <property type="match status" value="1"/>
</dbReference>
<keyword evidence="6 8" id="KW-0067">ATP-binding</keyword>
<feature type="active site" evidence="8">
    <location>
        <position position="203"/>
    </location>
</feature>
<dbReference type="NCBIfam" id="NF002957">
    <property type="entry name" value="PRK03619.1"/>
    <property type="match status" value="1"/>
</dbReference>
<evidence type="ECO:0000256" key="2">
    <source>
        <dbReference type="ARBA" id="ARBA00022598"/>
    </source>
</evidence>
<dbReference type="GO" id="GO:0006189">
    <property type="term" value="P:'de novo' IMP biosynthetic process"/>
    <property type="evidence" value="ECO:0007669"/>
    <property type="project" value="UniProtKB-UniRule"/>
</dbReference>